<feature type="compositionally biased region" description="Low complexity" evidence="1">
    <location>
        <begin position="163"/>
        <end position="173"/>
    </location>
</feature>
<feature type="compositionally biased region" description="Low complexity" evidence="1">
    <location>
        <begin position="223"/>
        <end position="233"/>
    </location>
</feature>
<evidence type="ECO:0000313" key="2">
    <source>
        <dbReference type="EMBL" id="KAK7050263.1"/>
    </source>
</evidence>
<feature type="compositionally biased region" description="Low complexity" evidence="1">
    <location>
        <begin position="203"/>
        <end position="216"/>
    </location>
</feature>
<evidence type="ECO:0000313" key="3">
    <source>
        <dbReference type="Proteomes" id="UP001362999"/>
    </source>
</evidence>
<dbReference type="Proteomes" id="UP001362999">
    <property type="component" value="Unassembled WGS sequence"/>
</dbReference>
<keyword evidence="3" id="KW-1185">Reference proteome</keyword>
<sequence length="346" mass="36742">MSSHSLDKHDYEESNEKFLYYLRQPRGDYITPFAAPRSAPADNPPPSPLERSYAARARVAPTAYDSDPRAPALASAIHVLSVDMGCVIEAASPLSLMPSTNNASFDLTRAVPSLTTLLSPPPPLSPIRLYTSAMSTCLTLTTTTPSNMKTRMRQCKPGLGRKSASSTSSFRPSAHPPPPARIPAPAPEIHLPHPPPPPPKNSTTQTTRTKTASPPSRSRRARSSTGLRSSASGKRGKGGGVRVRGGSRDAGGAARRPPLSPLPFPPLTADVMRSHWSVGMTNATTELQTPETPPLPTRFLHPDSLPLSALLCNSDTTYPYPPRPEARGGPSSPPSPTPSTPSPIPS</sequence>
<protein>
    <submittedName>
        <fullName evidence="2">Uncharacterized protein</fullName>
    </submittedName>
</protein>
<accession>A0AAW0DER6</accession>
<comment type="caution">
    <text evidence="2">The sequence shown here is derived from an EMBL/GenBank/DDBJ whole genome shotgun (WGS) entry which is preliminary data.</text>
</comment>
<proteinExistence type="predicted"/>
<gene>
    <name evidence="2" type="ORF">R3P38DRAFT_3173387</name>
</gene>
<feature type="compositionally biased region" description="Pro residues" evidence="1">
    <location>
        <begin position="331"/>
        <end position="346"/>
    </location>
</feature>
<name>A0AAW0DER6_9AGAR</name>
<feature type="region of interest" description="Disordered" evidence="1">
    <location>
        <begin position="281"/>
        <end position="346"/>
    </location>
</feature>
<dbReference type="AlphaFoldDB" id="A0AAW0DER6"/>
<organism evidence="2 3">
    <name type="scientific">Favolaschia claudopus</name>
    <dbReference type="NCBI Taxonomy" id="2862362"/>
    <lineage>
        <taxon>Eukaryota</taxon>
        <taxon>Fungi</taxon>
        <taxon>Dikarya</taxon>
        <taxon>Basidiomycota</taxon>
        <taxon>Agaricomycotina</taxon>
        <taxon>Agaricomycetes</taxon>
        <taxon>Agaricomycetidae</taxon>
        <taxon>Agaricales</taxon>
        <taxon>Marasmiineae</taxon>
        <taxon>Mycenaceae</taxon>
        <taxon>Favolaschia</taxon>
    </lineage>
</organism>
<dbReference type="EMBL" id="JAWWNJ010000008">
    <property type="protein sequence ID" value="KAK7050263.1"/>
    <property type="molecule type" value="Genomic_DNA"/>
</dbReference>
<feature type="compositionally biased region" description="Pro residues" evidence="1">
    <location>
        <begin position="174"/>
        <end position="200"/>
    </location>
</feature>
<reference evidence="2 3" key="1">
    <citation type="journal article" date="2024" name="J Genomics">
        <title>Draft genome sequencing and assembly of Favolaschia claudopus CIRM-BRFM 2984 isolated from oak limbs.</title>
        <authorList>
            <person name="Navarro D."/>
            <person name="Drula E."/>
            <person name="Chaduli D."/>
            <person name="Cazenave R."/>
            <person name="Ahrendt S."/>
            <person name="Wang J."/>
            <person name="Lipzen A."/>
            <person name="Daum C."/>
            <person name="Barry K."/>
            <person name="Grigoriev I.V."/>
            <person name="Favel A."/>
            <person name="Rosso M.N."/>
            <person name="Martin F."/>
        </authorList>
    </citation>
    <scope>NUCLEOTIDE SEQUENCE [LARGE SCALE GENOMIC DNA]</scope>
    <source>
        <strain evidence="2 3">CIRM-BRFM 2984</strain>
    </source>
</reference>
<evidence type="ECO:0000256" key="1">
    <source>
        <dbReference type="SAM" id="MobiDB-lite"/>
    </source>
</evidence>
<feature type="region of interest" description="Disordered" evidence="1">
    <location>
        <begin position="142"/>
        <end position="269"/>
    </location>
</feature>